<dbReference type="SMART" id="SM00304">
    <property type="entry name" value="HAMP"/>
    <property type="match status" value="1"/>
</dbReference>
<feature type="modified residue" description="4-aspartylphosphate" evidence="7">
    <location>
        <position position="922"/>
    </location>
</feature>
<dbReference type="PRINTS" id="PR00344">
    <property type="entry name" value="BCTRLSENSOR"/>
</dbReference>
<dbReference type="Gene3D" id="3.30.565.10">
    <property type="entry name" value="Histidine kinase-like ATPase, C-terminal domain"/>
    <property type="match status" value="1"/>
</dbReference>
<keyword evidence="8" id="KW-0472">Membrane</keyword>
<dbReference type="PROSITE" id="PS50112">
    <property type="entry name" value="PAS"/>
    <property type="match status" value="2"/>
</dbReference>
<dbReference type="InterPro" id="IPR003660">
    <property type="entry name" value="HAMP_dom"/>
</dbReference>
<dbReference type="InterPro" id="IPR005467">
    <property type="entry name" value="His_kinase_dom"/>
</dbReference>
<evidence type="ECO:0000256" key="6">
    <source>
        <dbReference type="ARBA" id="ARBA00022777"/>
    </source>
</evidence>
<evidence type="ECO:0000313" key="15">
    <source>
        <dbReference type="Proteomes" id="UP000325255"/>
    </source>
</evidence>
<evidence type="ECO:0000256" key="2">
    <source>
        <dbReference type="ARBA" id="ARBA00004370"/>
    </source>
</evidence>
<accession>A0A5M6INS6</accession>
<keyword evidence="8" id="KW-1133">Transmembrane helix</keyword>
<keyword evidence="8" id="KW-0812">Transmembrane</keyword>
<reference evidence="14 15" key="1">
    <citation type="submission" date="2019-09" db="EMBL/GenBank/DDBJ databases">
        <title>Genome sequence of Rhodovastum atsumiense, a diverse member of the Acetobacteraceae family of non-sulfur purple photosynthetic bacteria.</title>
        <authorList>
            <person name="Meyer T."/>
            <person name="Kyndt J."/>
        </authorList>
    </citation>
    <scope>NUCLEOTIDE SEQUENCE [LARGE SCALE GENOMIC DNA]</scope>
    <source>
        <strain evidence="14 15">DSM 21279</strain>
    </source>
</reference>
<dbReference type="PROSITE" id="PS50110">
    <property type="entry name" value="RESPONSE_REGULATORY"/>
    <property type="match status" value="1"/>
</dbReference>
<dbReference type="InterPro" id="IPR001610">
    <property type="entry name" value="PAC"/>
</dbReference>
<protein>
    <recommendedName>
        <fullName evidence="3">histidine kinase</fullName>
        <ecNumber evidence="3">2.7.13.3</ecNumber>
    </recommendedName>
</protein>
<dbReference type="PANTHER" id="PTHR43065:SF42">
    <property type="entry name" value="TWO-COMPONENT SENSOR PPRA"/>
    <property type="match status" value="1"/>
</dbReference>
<evidence type="ECO:0000256" key="7">
    <source>
        <dbReference type="PROSITE-ProRule" id="PRU00169"/>
    </source>
</evidence>
<dbReference type="InterPro" id="IPR013656">
    <property type="entry name" value="PAS_4"/>
</dbReference>
<comment type="caution">
    <text evidence="14">The sequence shown here is derived from an EMBL/GenBank/DDBJ whole genome shotgun (WGS) entry which is preliminary data.</text>
</comment>
<dbReference type="InterPro" id="IPR013655">
    <property type="entry name" value="PAS_fold_3"/>
</dbReference>
<dbReference type="InterPro" id="IPR000014">
    <property type="entry name" value="PAS"/>
</dbReference>
<feature type="domain" description="Histidine kinase" evidence="9">
    <location>
        <begin position="625"/>
        <end position="849"/>
    </location>
</feature>
<comment type="subcellular location">
    <subcellularLocation>
        <location evidence="2">Membrane</location>
    </subcellularLocation>
</comment>
<dbReference type="Gene3D" id="3.30.450.20">
    <property type="entry name" value="PAS domain"/>
    <property type="match status" value="3"/>
</dbReference>
<sequence>MNSLVGRLLLLVTIAVLPALAGEIWSALQARETRAHAIEDDARRLVQLVATDQAQMMAATRQALTVLGIIRSAQGAGDRCNTFYADLLFTMPGYQTAQAARLDGRIDCTHAPVGGEGDVTTTDWFQQALARGFAVSRSPGAAEAGEGLIFAAPWRDQTGRVGGVVAASIGLDWLKARLESLPLPPGAAAVLIGSDGSILVGRLDPAMRRAWQAHGPIRPVSQAEGISLRTFDGPRGSTYLVGISALGRQSGDLQVAIAFDRDRAFAAAARAGQRDVTLLILGLGLALAVAASGTLHLVRRPVGRLLDAAAAWRSGALSTRTGLAAGASEFRRLAIAFDDMAAALEGRERALRIALESTTDSVFVLDHDWHFSFLNARAAEQLGGGDLLGRNLWEIFPKAAETPLWSTFHDAVAHRRPGHVELLEPTLQRRLDLYAYPSAEGLTVFFRDVTEQRRIEALAAEHDSRLRAIAEAIPSLLFVSDPDGRNVFVNRRFQEFTGLPPSRLLGDAWADLLHPAEAARVEAVWRESMAAGRPYEMEIRIRAADGSWRWFLLRGAPLHLPDGRIENWYGVCTEIDELIAAREAMARQGEMLERLVAERTAELRTREAQLAQAQKMEAVGQLTGGVAHDFNNLLQAVSGNLELALSALTRDEVGRVRRLLGNAARAIGRGARLTSQLLAFSRRQVLRSERVEPRRLLADMADLVRRAAGETVVVRTEVEPGLWCCRADPAQLEAAVLNLVINARDAMPDGGELVIALANAPLDAEAAGGLDVVPGDYVRVEVADNGMGMPAEVLQRACEPFFTTKEVGRGSGLGLAQVHGFLRQSGGALRITSVAGTGTTVSMFFPRDTAMAEVAVAPRVASVAVRPGRGAQVLLVEDDQEVLDALQFALIDAGFQVVPARDGADALSVLQSGRHLDVVLSDVVLPGGVSGVDVAREARRLQPELPVLLTSGHAGDVLARCGAELEFEVIPKPCPQAELLSRVATAAATRLQAAVG</sequence>
<dbReference type="PROSITE" id="PS50109">
    <property type="entry name" value="HIS_KIN"/>
    <property type="match status" value="1"/>
</dbReference>
<evidence type="ECO:0000259" key="12">
    <source>
        <dbReference type="PROSITE" id="PS50113"/>
    </source>
</evidence>
<dbReference type="InterPro" id="IPR004358">
    <property type="entry name" value="Sig_transdc_His_kin-like_C"/>
</dbReference>
<dbReference type="EMBL" id="VWPK01000041">
    <property type="protein sequence ID" value="KAA5609923.1"/>
    <property type="molecule type" value="Genomic_DNA"/>
</dbReference>
<dbReference type="SMART" id="SM00388">
    <property type="entry name" value="HisKA"/>
    <property type="match status" value="1"/>
</dbReference>
<evidence type="ECO:0000259" key="13">
    <source>
        <dbReference type="PROSITE" id="PS50885"/>
    </source>
</evidence>
<dbReference type="InterPro" id="IPR035965">
    <property type="entry name" value="PAS-like_dom_sf"/>
</dbReference>
<dbReference type="OrthoDB" id="9796100at2"/>
<dbReference type="Pfam" id="PF08448">
    <property type="entry name" value="PAS_4"/>
    <property type="match status" value="1"/>
</dbReference>
<evidence type="ECO:0000259" key="11">
    <source>
        <dbReference type="PROSITE" id="PS50112"/>
    </source>
</evidence>
<keyword evidence="4 7" id="KW-0597">Phosphoprotein</keyword>
<evidence type="ECO:0000256" key="8">
    <source>
        <dbReference type="SAM" id="Phobius"/>
    </source>
</evidence>
<dbReference type="NCBIfam" id="TIGR00229">
    <property type="entry name" value="sensory_box"/>
    <property type="match status" value="1"/>
</dbReference>
<dbReference type="Pfam" id="PF08447">
    <property type="entry name" value="PAS_3"/>
    <property type="match status" value="1"/>
</dbReference>
<evidence type="ECO:0000313" key="14">
    <source>
        <dbReference type="EMBL" id="KAA5609923.1"/>
    </source>
</evidence>
<dbReference type="GO" id="GO:0016020">
    <property type="term" value="C:membrane"/>
    <property type="evidence" value="ECO:0007669"/>
    <property type="project" value="UniProtKB-SubCell"/>
</dbReference>
<evidence type="ECO:0000259" key="10">
    <source>
        <dbReference type="PROSITE" id="PS50110"/>
    </source>
</evidence>
<dbReference type="InterPro" id="IPR000700">
    <property type="entry name" value="PAS-assoc_C"/>
</dbReference>
<dbReference type="SUPFAM" id="SSF55785">
    <property type="entry name" value="PYP-like sensor domain (PAS domain)"/>
    <property type="match status" value="2"/>
</dbReference>
<dbReference type="CDD" id="cd00130">
    <property type="entry name" value="PAS"/>
    <property type="match status" value="2"/>
</dbReference>
<dbReference type="SUPFAM" id="SSF47384">
    <property type="entry name" value="Homodimeric domain of signal transducing histidine kinase"/>
    <property type="match status" value="1"/>
</dbReference>
<dbReference type="Gene3D" id="3.40.50.2300">
    <property type="match status" value="1"/>
</dbReference>
<keyword evidence="5" id="KW-0808">Transferase</keyword>
<evidence type="ECO:0000259" key="9">
    <source>
        <dbReference type="PROSITE" id="PS50109"/>
    </source>
</evidence>
<feature type="domain" description="Response regulatory" evidence="10">
    <location>
        <begin position="872"/>
        <end position="987"/>
    </location>
</feature>
<name>A0A5M6INS6_9PROT</name>
<feature type="domain" description="PAS" evidence="11">
    <location>
        <begin position="462"/>
        <end position="532"/>
    </location>
</feature>
<dbReference type="PROSITE" id="PS50113">
    <property type="entry name" value="PAC"/>
    <property type="match status" value="1"/>
</dbReference>
<dbReference type="InterPro" id="IPR011006">
    <property type="entry name" value="CheY-like_superfamily"/>
</dbReference>
<gene>
    <name evidence="14" type="ORF">F1189_21765</name>
</gene>
<dbReference type="SMART" id="SM00086">
    <property type="entry name" value="PAC"/>
    <property type="match status" value="1"/>
</dbReference>
<keyword evidence="15" id="KW-1185">Reference proteome</keyword>
<dbReference type="Pfam" id="PF00512">
    <property type="entry name" value="HisKA"/>
    <property type="match status" value="1"/>
</dbReference>
<evidence type="ECO:0000256" key="1">
    <source>
        <dbReference type="ARBA" id="ARBA00000085"/>
    </source>
</evidence>
<dbReference type="Proteomes" id="UP000325255">
    <property type="component" value="Unassembled WGS sequence"/>
</dbReference>
<dbReference type="PROSITE" id="PS50885">
    <property type="entry name" value="HAMP"/>
    <property type="match status" value="1"/>
</dbReference>
<dbReference type="SMART" id="SM00091">
    <property type="entry name" value="PAS"/>
    <property type="match status" value="2"/>
</dbReference>
<feature type="domain" description="HAMP" evidence="13">
    <location>
        <begin position="296"/>
        <end position="349"/>
    </location>
</feature>
<dbReference type="SUPFAM" id="SSF55874">
    <property type="entry name" value="ATPase domain of HSP90 chaperone/DNA topoisomerase II/histidine kinase"/>
    <property type="match status" value="1"/>
</dbReference>
<dbReference type="AlphaFoldDB" id="A0A5M6INS6"/>
<dbReference type="InterPro" id="IPR036890">
    <property type="entry name" value="HATPase_C_sf"/>
</dbReference>
<dbReference type="RefSeq" id="WP_150042990.1">
    <property type="nucleotide sequence ID" value="NZ_OW485601.1"/>
</dbReference>
<dbReference type="Pfam" id="PF00072">
    <property type="entry name" value="Response_reg"/>
    <property type="match status" value="1"/>
</dbReference>
<feature type="transmembrane region" description="Helical" evidence="8">
    <location>
        <begin position="278"/>
        <end position="298"/>
    </location>
</feature>
<feature type="domain" description="PAS" evidence="11">
    <location>
        <begin position="347"/>
        <end position="383"/>
    </location>
</feature>
<dbReference type="SMART" id="SM00448">
    <property type="entry name" value="REC"/>
    <property type="match status" value="1"/>
</dbReference>
<dbReference type="GO" id="GO:0000155">
    <property type="term" value="F:phosphorelay sensor kinase activity"/>
    <property type="evidence" value="ECO:0007669"/>
    <property type="project" value="InterPro"/>
</dbReference>
<dbReference type="PANTHER" id="PTHR43065">
    <property type="entry name" value="SENSOR HISTIDINE KINASE"/>
    <property type="match status" value="1"/>
</dbReference>
<evidence type="ECO:0000256" key="3">
    <source>
        <dbReference type="ARBA" id="ARBA00012438"/>
    </source>
</evidence>
<feature type="domain" description="PAC" evidence="12">
    <location>
        <begin position="535"/>
        <end position="587"/>
    </location>
</feature>
<dbReference type="Pfam" id="PF02518">
    <property type="entry name" value="HATPase_c"/>
    <property type="match status" value="1"/>
</dbReference>
<dbReference type="Gene3D" id="1.10.287.130">
    <property type="match status" value="1"/>
</dbReference>
<dbReference type="CDD" id="cd00082">
    <property type="entry name" value="HisKA"/>
    <property type="match status" value="1"/>
</dbReference>
<dbReference type="SMART" id="SM00387">
    <property type="entry name" value="HATPase_c"/>
    <property type="match status" value="1"/>
</dbReference>
<dbReference type="InterPro" id="IPR003661">
    <property type="entry name" value="HisK_dim/P_dom"/>
</dbReference>
<dbReference type="SUPFAM" id="SSF52172">
    <property type="entry name" value="CheY-like"/>
    <property type="match status" value="1"/>
</dbReference>
<proteinExistence type="predicted"/>
<dbReference type="InterPro" id="IPR003594">
    <property type="entry name" value="HATPase_dom"/>
</dbReference>
<evidence type="ECO:0000256" key="5">
    <source>
        <dbReference type="ARBA" id="ARBA00022679"/>
    </source>
</evidence>
<keyword evidence="6" id="KW-0418">Kinase</keyword>
<dbReference type="InterPro" id="IPR036097">
    <property type="entry name" value="HisK_dim/P_sf"/>
</dbReference>
<dbReference type="EC" id="2.7.13.3" evidence="3"/>
<evidence type="ECO:0000256" key="4">
    <source>
        <dbReference type="ARBA" id="ARBA00022553"/>
    </source>
</evidence>
<comment type="catalytic activity">
    <reaction evidence="1">
        <text>ATP + protein L-histidine = ADP + protein N-phospho-L-histidine.</text>
        <dbReference type="EC" id="2.7.13.3"/>
    </reaction>
</comment>
<organism evidence="14 15">
    <name type="scientific">Rhodovastum atsumiense</name>
    <dbReference type="NCBI Taxonomy" id="504468"/>
    <lineage>
        <taxon>Bacteria</taxon>
        <taxon>Pseudomonadati</taxon>
        <taxon>Pseudomonadota</taxon>
        <taxon>Alphaproteobacteria</taxon>
        <taxon>Acetobacterales</taxon>
        <taxon>Acetobacteraceae</taxon>
        <taxon>Rhodovastum</taxon>
    </lineage>
</organism>
<dbReference type="FunFam" id="3.30.450.20:FF:000099">
    <property type="entry name" value="Sensory box sensor histidine kinase"/>
    <property type="match status" value="1"/>
</dbReference>
<dbReference type="InterPro" id="IPR001789">
    <property type="entry name" value="Sig_transdc_resp-reg_receiver"/>
</dbReference>